<feature type="domain" description="ABC transporter" evidence="5">
    <location>
        <begin position="3"/>
        <end position="222"/>
    </location>
</feature>
<evidence type="ECO:0000313" key="7">
    <source>
        <dbReference type="Proteomes" id="UP000037175"/>
    </source>
</evidence>
<evidence type="ECO:0000256" key="1">
    <source>
        <dbReference type="ARBA" id="ARBA00005417"/>
    </source>
</evidence>
<keyword evidence="7" id="KW-1185">Reference proteome</keyword>
<evidence type="ECO:0000256" key="2">
    <source>
        <dbReference type="ARBA" id="ARBA00022448"/>
    </source>
</evidence>
<dbReference type="PANTHER" id="PTHR42798:SF6">
    <property type="entry name" value="CELL DIVISION ATP-BINDING PROTEIN FTSE"/>
    <property type="match status" value="1"/>
</dbReference>
<dbReference type="PANTHER" id="PTHR42798">
    <property type="entry name" value="LIPOPROTEIN-RELEASING SYSTEM ATP-BINDING PROTEIN LOLD"/>
    <property type="match status" value="1"/>
</dbReference>
<dbReference type="InterPro" id="IPR003593">
    <property type="entry name" value="AAA+_ATPase"/>
</dbReference>
<dbReference type="Proteomes" id="UP000037175">
    <property type="component" value="Unassembled WGS sequence"/>
</dbReference>
<comment type="caution">
    <text evidence="6">The sequence shown here is derived from an EMBL/GenBank/DDBJ whole genome shotgun (WGS) entry which is preliminary data.</text>
</comment>
<sequence>MGIAIESLHKSYKNGDEITEVLKNVNLTVSDGEFVAIIGPSGSGKTTLMNIIGCLDRPTRGKYLLAGQDTGKLNDRMLAKIRNKHIGFVFQSFNLLPQYTALENVELAGLYGNEPPRKVKEKAKEALSALGLENRLKYKPNQLSGGQKQRVAIARAIINSPSVILADEPTGSLDSKTGREVLDIFKDLNRKGKTVIIVTHDLNIAREANRILNIKDGIVEEA</sequence>
<dbReference type="InterPro" id="IPR027417">
    <property type="entry name" value="P-loop_NTPase"/>
</dbReference>
<evidence type="ECO:0000259" key="5">
    <source>
        <dbReference type="PROSITE" id="PS50893"/>
    </source>
</evidence>
<name>A0A0L6W6G9_9FIRM</name>
<dbReference type="InterPro" id="IPR003439">
    <property type="entry name" value="ABC_transporter-like_ATP-bd"/>
</dbReference>
<dbReference type="GO" id="GO:0098796">
    <property type="term" value="C:membrane protein complex"/>
    <property type="evidence" value="ECO:0007669"/>
    <property type="project" value="UniProtKB-ARBA"/>
</dbReference>
<dbReference type="InterPro" id="IPR017911">
    <property type="entry name" value="MacB-like_ATP-bd"/>
</dbReference>
<dbReference type="PROSITE" id="PS50893">
    <property type="entry name" value="ABC_TRANSPORTER_2"/>
    <property type="match status" value="1"/>
</dbReference>
<dbReference type="GO" id="GO:0022857">
    <property type="term" value="F:transmembrane transporter activity"/>
    <property type="evidence" value="ECO:0007669"/>
    <property type="project" value="UniProtKB-ARBA"/>
</dbReference>
<dbReference type="PROSITE" id="PS00211">
    <property type="entry name" value="ABC_TRANSPORTER_1"/>
    <property type="match status" value="1"/>
</dbReference>
<dbReference type="SMART" id="SM00382">
    <property type="entry name" value="AAA"/>
    <property type="match status" value="1"/>
</dbReference>
<proteinExistence type="inferred from homology"/>
<dbReference type="SUPFAM" id="SSF52540">
    <property type="entry name" value="P-loop containing nucleoside triphosphate hydrolases"/>
    <property type="match status" value="1"/>
</dbReference>
<keyword evidence="4" id="KW-0067">ATP-binding</keyword>
<dbReference type="Gene3D" id="3.40.50.300">
    <property type="entry name" value="P-loop containing nucleotide triphosphate hydrolases"/>
    <property type="match status" value="1"/>
</dbReference>
<organism evidence="6 7">
    <name type="scientific">Thermincola ferriacetica</name>
    <dbReference type="NCBI Taxonomy" id="281456"/>
    <lineage>
        <taxon>Bacteria</taxon>
        <taxon>Bacillati</taxon>
        <taxon>Bacillota</taxon>
        <taxon>Clostridia</taxon>
        <taxon>Eubacteriales</taxon>
        <taxon>Thermincolaceae</taxon>
        <taxon>Thermincola</taxon>
    </lineage>
</organism>
<evidence type="ECO:0000256" key="4">
    <source>
        <dbReference type="ARBA" id="ARBA00022840"/>
    </source>
</evidence>
<reference evidence="7" key="1">
    <citation type="submission" date="2015-07" db="EMBL/GenBank/DDBJ databases">
        <title>Complete Genome of Thermincola ferriacetica strain Z-0001T.</title>
        <authorList>
            <person name="Lusk B."/>
            <person name="Badalamenti J.P."/>
            <person name="Parameswaran P."/>
            <person name="Bond D.R."/>
            <person name="Torres C.I."/>
        </authorList>
    </citation>
    <scope>NUCLEOTIDE SEQUENCE [LARGE SCALE GENOMIC DNA]</scope>
    <source>
        <strain evidence="7">Z-0001</strain>
    </source>
</reference>
<dbReference type="RefSeq" id="WP_052216529.1">
    <property type="nucleotide sequence ID" value="NZ_LGTE01000001.1"/>
</dbReference>
<protein>
    <submittedName>
        <fullName evidence="6">ABC transporter</fullName>
    </submittedName>
</protein>
<dbReference type="FunFam" id="3.40.50.300:FF:000032">
    <property type="entry name" value="Export ABC transporter ATP-binding protein"/>
    <property type="match status" value="1"/>
</dbReference>
<dbReference type="GO" id="GO:0016887">
    <property type="term" value="F:ATP hydrolysis activity"/>
    <property type="evidence" value="ECO:0007669"/>
    <property type="project" value="InterPro"/>
</dbReference>
<accession>A0A0L6W6G9</accession>
<dbReference type="GO" id="GO:0005524">
    <property type="term" value="F:ATP binding"/>
    <property type="evidence" value="ECO:0007669"/>
    <property type="project" value="UniProtKB-KW"/>
</dbReference>
<dbReference type="AlphaFoldDB" id="A0A0L6W6G9"/>
<dbReference type="CDD" id="cd03255">
    <property type="entry name" value="ABC_MJ0796_LolCDE_FtsE"/>
    <property type="match status" value="1"/>
</dbReference>
<keyword evidence="3" id="KW-0547">Nucleotide-binding</keyword>
<comment type="similarity">
    <text evidence="1">Belongs to the ABC transporter superfamily.</text>
</comment>
<evidence type="ECO:0000313" key="6">
    <source>
        <dbReference type="EMBL" id="KNZ71177.1"/>
    </source>
</evidence>
<gene>
    <name evidence="6" type="ORF">Tfer_0255</name>
</gene>
<evidence type="ECO:0000256" key="3">
    <source>
        <dbReference type="ARBA" id="ARBA00022741"/>
    </source>
</evidence>
<dbReference type="EMBL" id="LGTE01000001">
    <property type="protein sequence ID" value="KNZ71177.1"/>
    <property type="molecule type" value="Genomic_DNA"/>
</dbReference>
<keyword evidence="2" id="KW-0813">Transport</keyword>
<dbReference type="InterPro" id="IPR017871">
    <property type="entry name" value="ABC_transporter-like_CS"/>
</dbReference>
<dbReference type="Pfam" id="PF00005">
    <property type="entry name" value="ABC_tran"/>
    <property type="match status" value="1"/>
</dbReference>